<accession>A0A6G9AKB2</accession>
<evidence type="ECO:0000256" key="5">
    <source>
        <dbReference type="PIRNR" id="PIRNR000241"/>
    </source>
</evidence>
<feature type="binding site" evidence="7">
    <location>
        <position position="218"/>
    </location>
    <ligand>
        <name>urate</name>
        <dbReference type="ChEBI" id="CHEBI:17775"/>
    </ligand>
</feature>
<evidence type="ECO:0000256" key="6">
    <source>
        <dbReference type="PIRSR" id="PIRSR000241-1"/>
    </source>
</evidence>
<dbReference type="AlphaFoldDB" id="A0A6G9AKB2"/>
<dbReference type="NCBIfam" id="TIGR03383">
    <property type="entry name" value="urate_oxi"/>
    <property type="match status" value="1"/>
</dbReference>
<dbReference type="KEGG" id="spib:G8759_09020"/>
<evidence type="ECO:0000256" key="3">
    <source>
        <dbReference type="ARBA" id="ARBA00022631"/>
    </source>
</evidence>
<feature type="binding site" evidence="7">
    <location>
        <position position="175"/>
    </location>
    <ligand>
        <name>5-hydroxyisourate</name>
        <dbReference type="ChEBI" id="CHEBI:18072"/>
    </ligand>
</feature>
<reference evidence="9 10" key="1">
    <citation type="submission" date="2020-03" db="EMBL/GenBank/DDBJ databases">
        <authorList>
            <person name="Kim M.K."/>
        </authorList>
    </citation>
    <scope>NUCLEOTIDE SEQUENCE [LARGE SCALE GENOMIC DNA]</scope>
    <source>
        <strain evidence="9 10">BT328</strain>
    </source>
</reference>
<feature type="binding site" evidence="7">
    <location>
        <position position="244"/>
    </location>
    <ligand>
        <name>urate</name>
        <dbReference type="ChEBI" id="CHEBI:17775"/>
    </ligand>
</feature>
<feature type="binding site" evidence="7">
    <location>
        <position position="217"/>
    </location>
    <ligand>
        <name>urate</name>
        <dbReference type="ChEBI" id="CHEBI:17775"/>
    </ligand>
</feature>
<comment type="pathway">
    <text evidence="1 5">Purine metabolism; urate degradation; (S)-allantoin from urate: step 1/3.</text>
</comment>
<dbReference type="PANTHER" id="PTHR42874:SF1">
    <property type="entry name" value="URICASE"/>
    <property type="match status" value="1"/>
</dbReference>
<evidence type="ECO:0000313" key="9">
    <source>
        <dbReference type="EMBL" id="QIP12756.1"/>
    </source>
</evidence>
<comment type="similarity">
    <text evidence="2 5 8">Belongs to the uricase family.</text>
</comment>
<protein>
    <recommendedName>
        <fullName evidence="5 8">Uricase</fullName>
        <ecNumber evidence="5 8">1.7.3.3</ecNumber>
    </recommendedName>
    <alternativeName>
        <fullName evidence="5">Urate oxidase</fullName>
    </alternativeName>
</protein>
<comment type="catalytic activity">
    <reaction evidence="5 8">
        <text>urate + O2 + H2O = 5-hydroxyisourate + H2O2</text>
        <dbReference type="Rhea" id="RHEA:21368"/>
        <dbReference type="ChEBI" id="CHEBI:15377"/>
        <dbReference type="ChEBI" id="CHEBI:15379"/>
        <dbReference type="ChEBI" id="CHEBI:16240"/>
        <dbReference type="ChEBI" id="CHEBI:17775"/>
        <dbReference type="ChEBI" id="CHEBI:18072"/>
        <dbReference type="EC" id="1.7.3.3"/>
    </reaction>
</comment>
<proteinExistence type="inferred from homology"/>
<dbReference type="PANTHER" id="PTHR42874">
    <property type="entry name" value="URICASE"/>
    <property type="match status" value="1"/>
</dbReference>
<evidence type="ECO:0000256" key="1">
    <source>
        <dbReference type="ARBA" id="ARBA00004831"/>
    </source>
</evidence>
<dbReference type="Gene3D" id="3.10.270.10">
    <property type="entry name" value="Urate Oxidase"/>
    <property type="match status" value="1"/>
</dbReference>
<evidence type="ECO:0000313" key="10">
    <source>
        <dbReference type="Proteomes" id="UP000501802"/>
    </source>
</evidence>
<feature type="active site" description="Charge relay system" evidence="6">
    <location>
        <position position="12"/>
    </location>
</feature>
<feature type="binding site" evidence="7">
    <location>
        <position position="244"/>
    </location>
    <ligand>
        <name>O2</name>
        <dbReference type="ChEBI" id="CHEBI:15379"/>
    </ligand>
</feature>
<organism evidence="9 10">
    <name type="scientific">Spirosoma aureum</name>
    <dbReference type="NCBI Taxonomy" id="2692134"/>
    <lineage>
        <taxon>Bacteria</taxon>
        <taxon>Pseudomonadati</taxon>
        <taxon>Bacteroidota</taxon>
        <taxon>Cytophagia</taxon>
        <taxon>Cytophagales</taxon>
        <taxon>Cytophagaceae</taxon>
        <taxon>Spirosoma</taxon>
    </lineage>
</organism>
<dbReference type="PRINTS" id="PR00093">
    <property type="entry name" value="URICASE"/>
</dbReference>
<dbReference type="RefSeq" id="WP_167207169.1">
    <property type="nucleotide sequence ID" value="NZ_CP050063.1"/>
</dbReference>
<evidence type="ECO:0000256" key="2">
    <source>
        <dbReference type="ARBA" id="ARBA00009760"/>
    </source>
</evidence>
<dbReference type="InterPro" id="IPR002042">
    <property type="entry name" value="Uricase"/>
</dbReference>
<gene>
    <name evidence="9" type="primary">pucL</name>
    <name evidence="9" type="ORF">G8759_09020</name>
</gene>
<dbReference type="Pfam" id="PF01014">
    <property type="entry name" value="Uricase"/>
    <property type="match status" value="2"/>
</dbReference>
<dbReference type="GO" id="GO:0019628">
    <property type="term" value="P:urate catabolic process"/>
    <property type="evidence" value="ECO:0007669"/>
    <property type="project" value="UniProtKB-UniPathway"/>
</dbReference>
<feature type="binding site" evidence="7">
    <location>
        <position position="158"/>
    </location>
    <ligand>
        <name>urate</name>
        <dbReference type="ChEBI" id="CHEBI:17775"/>
    </ligand>
</feature>
<feature type="binding site" evidence="7">
    <location>
        <position position="57"/>
    </location>
    <ligand>
        <name>5-hydroxyisourate</name>
        <dbReference type="ChEBI" id="CHEBI:18072"/>
    </ligand>
</feature>
<keyword evidence="4 5" id="KW-0560">Oxidoreductase</keyword>
<keyword evidence="3 5" id="KW-0659">Purine metabolism</keyword>
<dbReference type="GO" id="GO:0006144">
    <property type="term" value="P:purine nucleobase metabolic process"/>
    <property type="evidence" value="ECO:0007669"/>
    <property type="project" value="UniProtKB-KW"/>
</dbReference>
<comment type="function">
    <text evidence="5 8">Catalyzes the oxidation of uric acid to 5-hydroxyisourate, which is further processed to form (S)-allantoin.</text>
</comment>
<dbReference type="UniPathway" id="UPA00394">
    <property type="reaction ID" value="UER00650"/>
</dbReference>
<feature type="active site" description="Charge relay system" evidence="6">
    <location>
        <position position="246"/>
    </location>
</feature>
<feature type="binding site" evidence="7">
    <location>
        <position position="244"/>
    </location>
    <ligand>
        <name>5-hydroxyisourate</name>
        <dbReference type="ChEBI" id="CHEBI:18072"/>
    </ligand>
</feature>
<feature type="binding site" evidence="7">
    <location>
        <position position="217"/>
    </location>
    <ligand>
        <name>5-hydroxyisourate</name>
        <dbReference type="ChEBI" id="CHEBI:18072"/>
    </ligand>
</feature>
<evidence type="ECO:0000256" key="7">
    <source>
        <dbReference type="PIRSR" id="PIRSR000241-2"/>
    </source>
</evidence>
<feature type="binding site" evidence="7">
    <location>
        <position position="175"/>
    </location>
    <ligand>
        <name>urate</name>
        <dbReference type="ChEBI" id="CHEBI:17775"/>
    </ligand>
</feature>
<feature type="binding site" evidence="7">
    <location>
        <position position="58"/>
    </location>
    <ligand>
        <name>urate</name>
        <dbReference type="ChEBI" id="CHEBI:17775"/>
    </ligand>
</feature>
<evidence type="ECO:0000256" key="4">
    <source>
        <dbReference type="ARBA" id="ARBA00023002"/>
    </source>
</evidence>
<feature type="active site" description="Charge relay system" evidence="6">
    <location>
        <position position="57"/>
    </location>
</feature>
<dbReference type="GO" id="GO:0004846">
    <property type="term" value="F:urate oxidase activity"/>
    <property type="evidence" value="ECO:0007669"/>
    <property type="project" value="UniProtKB-EC"/>
</dbReference>
<feature type="binding site" evidence="7">
    <location>
        <position position="218"/>
    </location>
    <ligand>
        <name>5-hydroxyisourate</name>
        <dbReference type="ChEBI" id="CHEBI:18072"/>
    </ligand>
</feature>
<feature type="binding site" evidence="7">
    <location>
        <position position="158"/>
    </location>
    <ligand>
        <name>5-hydroxyisourate</name>
        <dbReference type="ChEBI" id="CHEBI:18072"/>
    </ligand>
</feature>
<evidence type="ECO:0000256" key="8">
    <source>
        <dbReference type="RuleBase" id="RU004455"/>
    </source>
</evidence>
<feature type="binding site" evidence="7">
    <location>
        <position position="57"/>
    </location>
    <ligand>
        <name>O2</name>
        <dbReference type="ChEBI" id="CHEBI:15379"/>
    </ligand>
</feature>
<name>A0A6G9AKB2_9BACT</name>
<sequence length="286" mass="32196">MKLKLKKNAYGKNAVNLSKIIRHPTYHEFRQISVNVSLQGDFETAHTLGDNSKILPTDTQKNTVYALAQAHFVDSIENFGLYLANYFITNNPQVTQATVDIVEHPYRRMTFDGEPHHHAYIGGGSENHTTTIIQTGNHIAITSGIKDLLILKTTDSGFEGYIKDQFTTLKETADRILATQCEATWTYTTQELDFTVAFAKIRETLLKTFAHHKSLSVQQTLLAMGSAVLEENEAVSEISLIMPNKHHIPFNLEQFGLDNKNEIFIATDEPYGYITGTVTREQDSED</sequence>
<dbReference type="EMBL" id="CP050063">
    <property type="protein sequence ID" value="QIP12756.1"/>
    <property type="molecule type" value="Genomic_DNA"/>
</dbReference>
<dbReference type="EC" id="1.7.3.3" evidence="5 8"/>
<dbReference type="SUPFAM" id="SSF55620">
    <property type="entry name" value="Tetrahydrobiopterin biosynthesis enzymes-like"/>
    <property type="match status" value="2"/>
</dbReference>
<keyword evidence="10" id="KW-1185">Reference proteome</keyword>
<dbReference type="Proteomes" id="UP000501802">
    <property type="component" value="Chromosome"/>
</dbReference>
<feature type="binding site" evidence="7">
    <location>
        <position position="57"/>
    </location>
    <ligand>
        <name>urate</name>
        <dbReference type="ChEBI" id="CHEBI:17775"/>
    </ligand>
</feature>
<dbReference type="PIRSF" id="PIRSF000241">
    <property type="entry name" value="Urate_oxidase"/>
    <property type="match status" value="1"/>
</dbReference>